<name>A0A6J4QA26_9PSEU</name>
<sequence>RSPALPRRARPPAGTGRPAGAAYPVPPGAGGVRGVGSGAAGAGARRGRPAAGRAVPGPARRVRTGHRAGHGRGPVGRRPPARVVVLAARAPGGPGLLGPAGTAHLRREL</sequence>
<evidence type="ECO:0000256" key="1">
    <source>
        <dbReference type="SAM" id="MobiDB-lite"/>
    </source>
</evidence>
<organism evidence="2">
    <name type="scientific">uncultured Pseudonocardia sp</name>
    <dbReference type="NCBI Taxonomy" id="211455"/>
    <lineage>
        <taxon>Bacteria</taxon>
        <taxon>Bacillati</taxon>
        <taxon>Actinomycetota</taxon>
        <taxon>Actinomycetes</taxon>
        <taxon>Pseudonocardiales</taxon>
        <taxon>Pseudonocardiaceae</taxon>
        <taxon>Pseudonocardia</taxon>
        <taxon>environmental samples</taxon>
    </lineage>
</organism>
<feature type="compositionally biased region" description="Low complexity" evidence="1">
    <location>
        <begin position="1"/>
        <end position="23"/>
    </location>
</feature>
<feature type="compositionally biased region" description="Low complexity" evidence="1">
    <location>
        <begin position="49"/>
        <end position="59"/>
    </location>
</feature>
<feature type="region of interest" description="Disordered" evidence="1">
    <location>
        <begin position="1"/>
        <end position="81"/>
    </location>
</feature>
<reference evidence="2" key="1">
    <citation type="submission" date="2020-02" db="EMBL/GenBank/DDBJ databases">
        <authorList>
            <person name="Meier V. D."/>
        </authorList>
    </citation>
    <scope>NUCLEOTIDE SEQUENCE</scope>
    <source>
        <strain evidence="2">AVDCRST_MAG66</strain>
    </source>
</reference>
<feature type="non-terminal residue" evidence="2">
    <location>
        <position position="109"/>
    </location>
</feature>
<gene>
    <name evidence="2" type="ORF">AVDCRST_MAG66-3740</name>
</gene>
<proteinExistence type="predicted"/>
<dbReference type="AlphaFoldDB" id="A0A6J4QA26"/>
<evidence type="ECO:0000313" key="2">
    <source>
        <dbReference type="EMBL" id="CAA9438169.1"/>
    </source>
</evidence>
<feature type="compositionally biased region" description="Gly residues" evidence="1">
    <location>
        <begin position="28"/>
        <end position="41"/>
    </location>
</feature>
<feature type="compositionally biased region" description="Basic residues" evidence="1">
    <location>
        <begin position="60"/>
        <end position="70"/>
    </location>
</feature>
<feature type="non-terminal residue" evidence="2">
    <location>
        <position position="1"/>
    </location>
</feature>
<feature type="region of interest" description="Disordered" evidence="1">
    <location>
        <begin position="90"/>
        <end position="109"/>
    </location>
</feature>
<protein>
    <submittedName>
        <fullName evidence="2">Uncharacterized protein</fullName>
    </submittedName>
</protein>
<accession>A0A6J4QA26</accession>
<dbReference type="EMBL" id="CADCUS010000525">
    <property type="protein sequence ID" value="CAA9438169.1"/>
    <property type="molecule type" value="Genomic_DNA"/>
</dbReference>